<dbReference type="SUPFAM" id="SSF52058">
    <property type="entry name" value="L domain-like"/>
    <property type="match status" value="1"/>
</dbReference>
<evidence type="ECO:0000256" key="1">
    <source>
        <dbReference type="ARBA" id="ARBA00022614"/>
    </source>
</evidence>
<protein>
    <submittedName>
        <fullName evidence="6">Disease resistance-like protein CSA1 isoform X1</fullName>
    </submittedName>
</protein>
<evidence type="ECO:0000256" key="3">
    <source>
        <dbReference type="SAM" id="MobiDB-lite"/>
    </source>
</evidence>
<dbReference type="GeneID" id="107882016"/>
<dbReference type="PANTHER" id="PTHR16083">
    <property type="entry name" value="LEUCINE RICH REPEAT CONTAINING PROTEIN"/>
    <property type="match status" value="1"/>
</dbReference>
<dbReference type="InterPro" id="IPR032675">
    <property type="entry name" value="LRR_dom_sf"/>
</dbReference>
<evidence type="ECO:0000313" key="5">
    <source>
        <dbReference type="Proteomes" id="UP000694861"/>
    </source>
</evidence>
<dbReference type="Pfam" id="PF20160">
    <property type="entry name" value="C-JID"/>
    <property type="match status" value="1"/>
</dbReference>
<dbReference type="RefSeq" id="XP_016652682.1">
    <property type="nucleotide sequence ID" value="XM_016797196.1"/>
</dbReference>
<keyword evidence="5" id="KW-1185">Reference proteome</keyword>
<organism evidence="5 6">
    <name type="scientific">Prunus mume</name>
    <name type="common">Japanese apricot</name>
    <name type="synonym">Armeniaca mume</name>
    <dbReference type="NCBI Taxonomy" id="102107"/>
    <lineage>
        <taxon>Eukaryota</taxon>
        <taxon>Viridiplantae</taxon>
        <taxon>Streptophyta</taxon>
        <taxon>Embryophyta</taxon>
        <taxon>Tracheophyta</taxon>
        <taxon>Spermatophyta</taxon>
        <taxon>Magnoliopsida</taxon>
        <taxon>eudicotyledons</taxon>
        <taxon>Gunneridae</taxon>
        <taxon>Pentapetalae</taxon>
        <taxon>rosids</taxon>
        <taxon>fabids</taxon>
        <taxon>Rosales</taxon>
        <taxon>Rosaceae</taxon>
        <taxon>Amygdaloideae</taxon>
        <taxon>Amygdaleae</taxon>
        <taxon>Prunus</taxon>
    </lineage>
</organism>
<keyword evidence="1" id="KW-0433">Leucine-rich repeat</keyword>
<evidence type="ECO:0000256" key="2">
    <source>
        <dbReference type="ARBA" id="ARBA00022737"/>
    </source>
</evidence>
<reference evidence="6" key="2">
    <citation type="submission" date="2025-08" db="UniProtKB">
        <authorList>
            <consortium name="RefSeq"/>
        </authorList>
    </citation>
    <scope>IDENTIFICATION</scope>
</reference>
<accession>A0ABM1LZ55</accession>
<sequence length="430" mass="48742">MEYLEFLNLSGTAVKELPPSIRNLVALRKLDLECCDNLESLPELPPSLKAINLRYCSNFQNFPEISEVMEYLEFLNLSGTAVKELPPSIRNLVALRKLDLKRCENLEVVPDELFCLTSLQELFLRGTKIKSIPASIKQQAAQLSRLFLTNCKSLESLPELPPLLQHLEVKGCTSLKTVSSSSTALAQGWEKYKFSRGLHKKHIFLECPELDENARSNIMADAQLRIMRMATASSKFKEDKIEEPSYDSDDSYDDESYDSYDSYDDEESLHKRSFVGIRCCGNEIPNWFSHKSEGCSIKIELPRDWFSTDFLGFALSLVVVGASSRLGIGCKYNFKTSNGESHEVNHPWCSPLMTGSRGDSPEVFVWWYSGFFEEVVEGAQSPTAFYKLVTEVNVDFIVWNLSYEPLLEAEKCGICLLYGKDAEMIKQRAL</sequence>
<proteinExistence type="predicted"/>
<reference evidence="5" key="1">
    <citation type="journal article" date="2012" name="Nat. Commun.">
        <title>The genome of Prunus mume.</title>
        <authorList>
            <person name="Zhang Q."/>
            <person name="Chen W."/>
            <person name="Sun L."/>
            <person name="Zhao F."/>
            <person name="Huang B."/>
            <person name="Yang W."/>
            <person name="Tao Y."/>
            <person name="Wang J."/>
            <person name="Yuan Z."/>
            <person name="Fan G."/>
            <person name="Xing Z."/>
            <person name="Han C."/>
            <person name="Pan H."/>
            <person name="Zhong X."/>
            <person name="Shi W."/>
            <person name="Liang X."/>
            <person name="Du D."/>
            <person name="Sun F."/>
            <person name="Xu Z."/>
            <person name="Hao R."/>
            <person name="Lv T."/>
            <person name="Lv Y."/>
            <person name="Zheng Z."/>
            <person name="Sun M."/>
            <person name="Luo L."/>
            <person name="Cai M."/>
            <person name="Gao Y."/>
            <person name="Wang J."/>
            <person name="Yin Y."/>
            <person name="Xu X."/>
            <person name="Cheng T."/>
            <person name="Wang J."/>
        </authorList>
    </citation>
    <scope>NUCLEOTIDE SEQUENCE [LARGE SCALE GENOMIC DNA]</scope>
</reference>
<feature type="domain" description="C-JID" evidence="4">
    <location>
        <begin position="280"/>
        <end position="422"/>
    </location>
</feature>
<dbReference type="InterPro" id="IPR045344">
    <property type="entry name" value="C-JID"/>
</dbReference>
<dbReference type="Gene3D" id="3.80.10.10">
    <property type="entry name" value="Ribonuclease Inhibitor"/>
    <property type="match status" value="1"/>
</dbReference>
<feature type="compositionally biased region" description="Acidic residues" evidence="3">
    <location>
        <begin position="244"/>
        <end position="263"/>
    </location>
</feature>
<dbReference type="PANTHER" id="PTHR16083:SF83">
    <property type="entry name" value="LEUCINE-RICH REPEAT-CONTAINING PROTEIN 40"/>
    <property type="match status" value="1"/>
</dbReference>
<keyword evidence="2" id="KW-0677">Repeat</keyword>
<gene>
    <name evidence="6" type="primary">LOC107882016</name>
</gene>
<name>A0ABM1LZ55_PRUMU</name>
<evidence type="ECO:0000259" key="4">
    <source>
        <dbReference type="Pfam" id="PF20160"/>
    </source>
</evidence>
<feature type="region of interest" description="Disordered" evidence="3">
    <location>
        <begin position="238"/>
        <end position="263"/>
    </location>
</feature>
<evidence type="ECO:0000313" key="6">
    <source>
        <dbReference type="RefSeq" id="XP_016652682.1"/>
    </source>
</evidence>
<dbReference type="Proteomes" id="UP000694861">
    <property type="component" value="Unplaced"/>
</dbReference>